<comment type="similarity">
    <text evidence="1">Belongs to the protein kinase superfamily. NEK Ser/Thr protein kinase family. NIMA subfamily.</text>
</comment>
<organism evidence="8 9">
    <name type="scientific">Euplotes crassus</name>
    <dbReference type="NCBI Taxonomy" id="5936"/>
    <lineage>
        <taxon>Eukaryota</taxon>
        <taxon>Sar</taxon>
        <taxon>Alveolata</taxon>
        <taxon>Ciliophora</taxon>
        <taxon>Intramacronucleata</taxon>
        <taxon>Spirotrichea</taxon>
        <taxon>Hypotrichia</taxon>
        <taxon>Euplotida</taxon>
        <taxon>Euplotidae</taxon>
        <taxon>Moneuplotes</taxon>
    </lineage>
</organism>
<keyword evidence="5 6" id="KW-0067">ATP-binding</keyword>
<evidence type="ECO:0000313" key="9">
    <source>
        <dbReference type="Proteomes" id="UP001295684"/>
    </source>
</evidence>
<reference evidence="8" key="1">
    <citation type="submission" date="2023-07" db="EMBL/GenBank/DDBJ databases">
        <authorList>
            <consortium name="AG Swart"/>
            <person name="Singh M."/>
            <person name="Singh A."/>
            <person name="Seah K."/>
            <person name="Emmerich C."/>
        </authorList>
    </citation>
    <scope>NUCLEOTIDE SEQUENCE</scope>
    <source>
        <strain evidence="8">DP1</strain>
    </source>
</reference>
<evidence type="ECO:0000256" key="1">
    <source>
        <dbReference type="ARBA" id="ARBA00010886"/>
    </source>
</evidence>
<dbReference type="InterPro" id="IPR050660">
    <property type="entry name" value="NEK_Ser/Thr_kinase"/>
</dbReference>
<dbReference type="SUPFAM" id="SSF56112">
    <property type="entry name" value="Protein kinase-like (PK-like)"/>
    <property type="match status" value="1"/>
</dbReference>
<keyword evidence="2" id="KW-0808">Transferase</keyword>
<dbReference type="InterPro" id="IPR011009">
    <property type="entry name" value="Kinase-like_dom_sf"/>
</dbReference>
<dbReference type="InterPro" id="IPR011989">
    <property type="entry name" value="ARM-like"/>
</dbReference>
<dbReference type="Gene3D" id="1.10.510.10">
    <property type="entry name" value="Transferase(Phosphotransferase) domain 1"/>
    <property type="match status" value="1"/>
</dbReference>
<dbReference type="Gene3D" id="1.25.10.10">
    <property type="entry name" value="Leucine-rich Repeat Variant"/>
    <property type="match status" value="1"/>
</dbReference>
<proteinExistence type="inferred from homology"/>
<feature type="binding site" evidence="6">
    <location>
        <position position="528"/>
    </location>
    <ligand>
        <name>ATP</name>
        <dbReference type="ChEBI" id="CHEBI:30616"/>
    </ligand>
</feature>
<dbReference type="InterPro" id="IPR008266">
    <property type="entry name" value="Tyr_kinase_AS"/>
</dbReference>
<dbReference type="PROSITE" id="PS50011">
    <property type="entry name" value="PROTEIN_KINASE_DOM"/>
    <property type="match status" value="1"/>
</dbReference>
<dbReference type="GO" id="GO:0005524">
    <property type="term" value="F:ATP binding"/>
    <property type="evidence" value="ECO:0007669"/>
    <property type="project" value="UniProtKB-UniRule"/>
</dbReference>
<evidence type="ECO:0000256" key="4">
    <source>
        <dbReference type="ARBA" id="ARBA00022777"/>
    </source>
</evidence>
<evidence type="ECO:0000313" key="8">
    <source>
        <dbReference type="EMBL" id="CAI2384618.1"/>
    </source>
</evidence>
<keyword evidence="3 6" id="KW-0547">Nucleotide-binding</keyword>
<evidence type="ECO:0000256" key="6">
    <source>
        <dbReference type="PROSITE-ProRule" id="PRU10141"/>
    </source>
</evidence>
<dbReference type="PROSITE" id="PS00109">
    <property type="entry name" value="PROTEIN_KINASE_TYR"/>
    <property type="match status" value="1"/>
</dbReference>
<evidence type="ECO:0000256" key="5">
    <source>
        <dbReference type="ARBA" id="ARBA00022840"/>
    </source>
</evidence>
<dbReference type="Proteomes" id="UP001295684">
    <property type="component" value="Unassembled WGS sequence"/>
</dbReference>
<dbReference type="PANTHER" id="PTHR43671">
    <property type="entry name" value="SERINE/THREONINE-PROTEIN KINASE NEK"/>
    <property type="match status" value="1"/>
</dbReference>
<feature type="domain" description="Protein kinase" evidence="7">
    <location>
        <begin position="501"/>
        <end position="778"/>
    </location>
</feature>
<dbReference type="AlphaFoldDB" id="A0AAD1Y4M7"/>
<protein>
    <recommendedName>
        <fullName evidence="7">Protein kinase domain-containing protein</fullName>
    </recommendedName>
</protein>
<dbReference type="GO" id="GO:0004674">
    <property type="term" value="F:protein serine/threonine kinase activity"/>
    <property type="evidence" value="ECO:0007669"/>
    <property type="project" value="TreeGrafter"/>
</dbReference>
<dbReference type="PROSITE" id="PS00107">
    <property type="entry name" value="PROTEIN_KINASE_ATP"/>
    <property type="match status" value="1"/>
</dbReference>
<dbReference type="Pfam" id="PF00069">
    <property type="entry name" value="Pkinase"/>
    <property type="match status" value="1"/>
</dbReference>
<dbReference type="SUPFAM" id="SSF48371">
    <property type="entry name" value="ARM repeat"/>
    <property type="match status" value="1"/>
</dbReference>
<sequence length="857" mass="99058">MEIQKSKPLVNGCERSRQLLASFEDPDPNEEEEISIIDKFTKKYSNLYNFDSDEFRKIMVFNIDLRILNWNYGGGSDLMNIPYSYHHLLRIFQLARLLSRDANIMKILISKGGVQIILNMIMHLHPKVLENLGHNETPYTPLLIEVISTAKRMHVYILEHYTETVDDADLLIDAPTKEDNITIIERTLPLLTDLLCCDNNILQICIIELIIQILSKRTNIEYFRNDQALENILAVLNNSDEVELKKRVLCLLIELMNDDQVLAILKDLNVLEVLANQLEQIRLINIHCEDDEPSEETSNMKVGFWDAFRVLSHITHDLLPEFRRLHIIGTLLDELELSKRVFPQMTLLEILTNLCMDDQNAVMIRECGVHIIGRKLLYASECIDEDDPIFEGLRHRMGSSSELKISMKQIVDEIQRHSLLLLRFLYSVQKNRKVFRLVFPPEVFGPFIDIGNYERDLEKYKLVKKINRLSETSKSTIMANFEKIRDISSGIIENQKSVNGYNIIDIIGKGAFGIVYEVEKEGFRYAMKKIDISQYDHTFEQLKSEELEEDKRDLDAQVSEKICKEISILKGVDHPNIIKFYTSFVEADGVYIIMELHEGMSLADYIHSLSEKKQKVKEEVAWNIMFQLCSALRYLHYDMKILHRDFAPSNILLDENFTVKLIDFGLATRWGTQSASGHKSFVGTILYSCPEMVQNKKCTVKADVWSLGAIMYELLTLKQPFKGDNPLLIANKIVNCEYQPVEEGEYSSELIDSIKRCMTVDPKHRPNVSELSILYPNMVLKQMDYMRLKEISLLNKLKAMEHHRETIPKLSHTHAMDLNYTSKYSTTSPINRGGNGIAKTGGFDIHQRDEFTAKKNK</sequence>
<dbReference type="EMBL" id="CAMPGE010026953">
    <property type="protein sequence ID" value="CAI2384618.1"/>
    <property type="molecule type" value="Genomic_DNA"/>
</dbReference>
<comment type="caution">
    <text evidence="8">The sequence shown here is derived from an EMBL/GenBank/DDBJ whole genome shotgun (WGS) entry which is preliminary data.</text>
</comment>
<keyword evidence="4" id="KW-0418">Kinase</keyword>
<name>A0AAD1Y4M7_EUPCR</name>
<accession>A0AAD1Y4M7</accession>
<evidence type="ECO:0000256" key="3">
    <source>
        <dbReference type="ARBA" id="ARBA00022741"/>
    </source>
</evidence>
<dbReference type="PANTHER" id="PTHR43671:SF92">
    <property type="entry name" value="SERINE_THREONINE-PROTEIN KINASE NEK10"/>
    <property type="match status" value="1"/>
</dbReference>
<evidence type="ECO:0000259" key="7">
    <source>
        <dbReference type="PROSITE" id="PS50011"/>
    </source>
</evidence>
<keyword evidence="9" id="KW-1185">Reference proteome</keyword>
<dbReference type="InterPro" id="IPR017441">
    <property type="entry name" value="Protein_kinase_ATP_BS"/>
</dbReference>
<dbReference type="InterPro" id="IPR000719">
    <property type="entry name" value="Prot_kinase_dom"/>
</dbReference>
<evidence type="ECO:0000256" key="2">
    <source>
        <dbReference type="ARBA" id="ARBA00022679"/>
    </source>
</evidence>
<gene>
    <name evidence="8" type="ORF">ECRASSUSDP1_LOCUS26152</name>
</gene>
<dbReference type="InterPro" id="IPR016024">
    <property type="entry name" value="ARM-type_fold"/>
</dbReference>